<dbReference type="Gene3D" id="3.40.50.2300">
    <property type="match status" value="2"/>
</dbReference>
<proteinExistence type="predicted"/>
<dbReference type="Pfam" id="PF01094">
    <property type="entry name" value="ANF_receptor"/>
    <property type="match status" value="1"/>
</dbReference>
<dbReference type="Gene3D" id="3.30.1640.10">
    <property type="entry name" value="mini-chromosome maintenance (MCM) complex, chain A, domain 1"/>
    <property type="match status" value="1"/>
</dbReference>
<reference evidence="2 3" key="1">
    <citation type="journal article" date="2018" name="Genomics">
        <title>Molecular footprints of inshore aquatic adaptation in Indo-Pacific humpback dolphin (Sousa chinensis).</title>
        <authorList>
            <person name="Ming Y."/>
            <person name="Jian J."/>
            <person name="Yu F."/>
            <person name="Yu X."/>
            <person name="Wang J."/>
            <person name="Liu W."/>
        </authorList>
    </citation>
    <scope>NUCLEOTIDE SEQUENCE [LARGE SCALE GENOMIC DNA]</scope>
    <source>
        <strain evidence="2">MY-2018</strain>
        <tissue evidence="2">Skin</tissue>
    </source>
</reference>
<dbReference type="EMBL" id="QWLN02008471">
    <property type="protein sequence ID" value="TEA34863.1"/>
    <property type="molecule type" value="Genomic_DNA"/>
</dbReference>
<accession>A0A484GGQ0</accession>
<organism evidence="2 3">
    <name type="scientific">Sousa chinensis</name>
    <name type="common">Indo-pacific humpbacked dolphin</name>
    <name type="synonym">Steno chinensis</name>
    <dbReference type="NCBI Taxonomy" id="103600"/>
    <lineage>
        <taxon>Eukaryota</taxon>
        <taxon>Metazoa</taxon>
        <taxon>Chordata</taxon>
        <taxon>Craniata</taxon>
        <taxon>Vertebrata</taxon>
        <taxon>Euteleostomi</taxon>
        <taxon>Mammalia</taxon>
        <taxon>Eutheria</taxon>
        <taxon>Laurasiatheria</taxon>
        <taxon>Artiodactyla</taxon>
        <taxon>Whippomorpha</taxon>
        <taxon>Cetacea</taxon>
        <taxon>Odontoceti</taxon>
        <taxon>Delphinidae</taxon>
        <taxon>Sousa</taxon>
    </lineage>
</organism>
<evidence type="ECO:0000313" key="2">
    <source>
        <dbReference type="EMBL" id="TEA34863.1"/>
    </source>
</evidence>
<sequence length="437" mass="49562">MADSGCLDKNRRELGIHAELQGKCKQDSLFGISSCCPLSAQEITDAICWIFLGFRNGIYTNDTLVSLYTVASVLLFDLFFTINADWWLACFLFQVVETNLVAFDCHWIIINEEINDVDVQELVRRSIGRLTIIRQTFPVPQNISQRCFRGNHRISSTLCDPKDPFAQNMEQFHKSDGESAKNLSLIILTSLQQNIYLFNKNIITTELMTFSLFLMVGINDSNDYCLMSFQISNLYIYDTVLLLANAFHKKLEDRKWHSMASLSCIRKNSKPWQGGRSMLETIKKSPAAPDTLLSSSPVMHSSVIPLDFVVSSPLTCGTLSSWIERTPSSAVRGTPMRQRPDLGSAQNVLQVDFQYGPVIEDRVAKEENTAVDIAEPPYMQLLGKTNIIGKPFLNVNCEHIKSFDKHLNRQFICFPLEVILTFNMTLDEIFDSYLTQS</sequence>
<keyword evidence="3" id="KW-1185">Reference proteome</keyword>
<protein>
    <recommendedName>
        <fullName evidence="1">Receptor ligand binding region domain-containing protein</fullName>
    </recommendedName>
</protein>
<dbReference type="InterPro" id="IPR001828">
    <property type="entry name" value="ANF_lig-bd_rcpt"/>
</dbReference>
<dbReference type="AlphaFoldDB" id="A0A484GGQ0"/>
<evidence type="ECO:0000259" key="1">
    <source>
        <dbReference type="Pfam" id="PF01094"/>
    </source>
</evidence>
<feature type="domain" description="Receptor ligand binding region" evidence="1">
    <location>
        <begin position="230"/>
        <end position="284"/>
    </location>
</feature>
<comment type="caution">
    <text evidence="2">The sequence shown here is derived from an EMBL/GenBank/DDBJ whole genome shotgun (WGS) entry which is preliminary data.</text>
</comment>
<gene>
    <name evidence="2" type="ORF">DBR06_SOUSAS4310045</name>
</gene>
<dbReference type="Proteomes" id="UP000295264">
    <property type="component" value="Unassembled WGS sequence"/>
</dbReference>
<evidence type="ECO:0000313" key="3">
    <source>
        <dbReference type="Proteomes" id="UP000295264"/>
    </source>
</evidence>
<name>A0A484GGQ0_SOUCH</name>